<dbReference type="Pfam" id="PF15440">
    <property type="entry name" value="THRAP3_BCLAF1"/>
    <property type="match status" value="1"/>
</dbReference>
<dbReference type="PANTHER" id="PTHR15268:SF17">
    <property type="entry name" value="BCLAF1 AND THRAP3 FAMILY MEMBER 3"/>
    <property type="match status" value="1"/>
</dbReference>
<feature type="region of interest" description="Disordered" evidence="2">
    <location>
        <begin position="610"/>
        <end position="636"/>
    </location>
</feature>
<sequence>MRSLRTGMEGFLKSDERQRLAKERREEREKCLAAREQQILEKQKRAKLQYEKQIEERWKKLEEQRQREEQKRAAVEEKRKQKLREEEERLEAMMRRSLERSQQLELKKKCSSGGASLAAGPGGRDGESGNTPPPPLGLAASTLPLDPGTTAAAAESTNACDKLSTSTMNLPKQTEPPMSKRLSSSTAAISYSPDRAPAGSLKSSYKSSPTRNVERKKIASTSGGGDAGKGAPAGVEASPTEKMKRGPRTTASVPSVGLMSPLRSISKRSSSPVTSKATSKAYPQSPKNTKPPYPGSPVKYRLPSFSGQETPKKKADKEKSNKEKEGTLTQQAASSPKEEAPEKHVADRQATEKHEKHEAMAGKAKGGRASGKPTAGTTDAGEATKILSEKRRQARLQKEQEEQERLEKEKQDKLEKEELKRKAEEERLRLEEARKQEEEKKQQEEEEKRKVAEEAKQKAKEALLLKEEQEKEKQEKEKQEKAMIVKQKEAAEAKAQEAAKQMRLKREQIMLQMEQERLERKKRIDEIMKRTRKSDVSLEVKKEDPKVELQSALCVENKTEPMVPNKIEISVLNTCQEVNVVEHAAPETFPQDIFTDELKPVEGLVHLDTLDGKSNSLDDSTEEVQSMDMRSLTPVPRSSEHYKQRYEHYGYDYRKDPKRHITWRMDNEKYGQSKPRISSRENIYYRSYEHRSPSPNIRGNSSEKFYTYKPPQVYLPERGDDSNRRAQYVPRHSEGIFYKEHQRSCYPQKAQGRYIPDDRRNRRSEKGGTPPVRSTTDSFRFEGYWHEDEPRHQRIQDEKYSQSLRRGPEDFEKRSSFQKRYPEDHDFRKYGHTSKRPHDVERYENREPVRSLQWKSRHFSAPYQEKKDQRNLETQTHRYAPREFPETSSAAKVSCDSRHRYRKTSDGDKDFYDGRAQRYPKEEDRKLGSQKGPVNRESSCSHAGRGRETEGGQVRESSKPSKKDCAALTHLDKSDVDSRSCKDTRKDKIKKERAGSKDSNSSCNQLDNSDSDLKPSSVFLRKKSLTVKVDVKQAQNRSRKSEKFHPVFEHLDSTQNTENKPTGEFAQQIITIIHQVKANYFPSPEITLHERFSKIQVKKAADVNETKLSSDPEIHRRIDMSLAELQSKQTMVYDSKQTLVKIIDPSDLRHDIERRRKERLQNEDEHIFHIASATERSDQHSSFSELKDTHVDEFQKPTSFEKSNFRKFIQKPSSNDTMQRKDVITHRPFEVEENHQNTRGFRRPFKTNFRGGRFHFQHKSDLVQKSLYIQAKYQRLRFAGPRGFVTNKFRERLLRGKKNCHGFPKTTSAS</sequence>
<dbReference type="GO" id="GO:0045944">
    <property type="term" value="P:positive regulation of transcription by RNA polymerase II"/>
    <property type="evidence" value="ECO:0007669"/>
    <property type="project" value="TreeGrafter"/>
</dbReference>
<feature type="compositionally biased region" description="Basic and acidic residues" evidence="2">
    <location>
        <begin position="956"/>
        <end position="996"/>
    </location>
</feature>
<accession>A0A836CQ16</accession>
<dbReference type="EMBL" id="JAEMGP010000027">
    <property type="protein sequence ID" value="KAG5193374.1"/>
    <property type="molecule type" value="Genomic_DNA"/>
</dbReference>
<comment type="caution">
    <text evidence="3">The sequence shown here is derived from an EMBL/GenBank/DDBJ whole genome shotgun (WGS) entry which is preliminary data.</text>
</comment>
<feature type="compositionally biased region" description="Basic and acidic residues" evidence="2">
    <location>
        <begin position="61"/>
        <end position="99"/>
    </location>
</feature>
<feature type="compositionally biased region" description="Basic and acidic residues" evidence="2">
    <location>
        <begin position="387"/>
        <end position="481"/>
    </location>
</feature>
<feature type="region of interest" description="Disordered" evidence="2">
    <location>
        <begin position="61"/>
        <end position="481"/>
    </location>
</feature>
<dbReference type="Proteomes" id="UP000664991">
    <property type="component" value="Unassembled WGS sequence"/>
</dbReference>
<feature type="compositionally biased region" description="Basic and acidic residues" evidence="2">
    <location>
        <begin position="310"/>
        <end position="326"/>
    </location>
</feature>
<dbReference type="PANTHER" id="PTHR15268">
    <property type="entry name" value="THRAP3/BCLAF1"/>
    <property type="match status" value="1"/>
</dbReference>
<comment type="similarity">
    <text evidence="1">Belongs to the BCLAF1/THRAP3 family.</text>
</comment>
<organism evidence="3 4">
    <name type="scientific">Ovis aries</name>
    <name type="common">Sheep</name>
    <dbReference type="NCBI Taxonomy" id="9940"/>
    <lineage>
        <taxon>Eukaryota</taxon>
        <taxon>Metazoa</taxon>
        <taxon>Chordata</taxon>
        <taxon>Craniata</taxon>
        <taxon>Vertebrata</taxon>
        <taxon>Euteleostomi</taxon>
        <taxon>Mammalia</taxon>
        <taxon>Eutheria</taxon>
        <taxon>Laurasiatheria</taxon>
        <taxon>Artiodactyla</taxon>
        <taxon>Ruminantia</taxon>
        <taxon>Pecora</taxon>
        <taxon>Bovidae</taxon>
        <taxon>Caprinae</taxon>
        <taxon>Ovis</taxon>
    </lineage>
</organism>
<dbReference type="GO" id="GO:0015630">
    <property type="term" value="C:microtubule cytoskeleton"/>
    <property type="evidence" value="ECO:0007669"/>
    <property type="project" value="InterPro"/>
</dbReference>
<feature type="compositionally biased region" description="Basic and acidic residues" evidence="2">
    <location>
        <begin position="779"/>
        <end position="829"/>
    </location>
</feature>
<evidence type="ECO:0000313" key="4">
    <source>
        <dbReference type="Proteomes" id="UP000664991"/>
    </source>
</evidence>
<evidence type="ECO:0000256" key="1">
    <source>
        <dbReference type="ARBA" id="ARBA00006481"/>
    </source>
</evidence>
<feature type="compositionally biased region" description="Polar residues" evidence="2">
    <location>
        <begin position="201"/>
        <end position="211"/>
    </location>
</feature>
<feature type="compositionally biased region" description="Polar residues" evidence="2">
    <location>
        <begin position="155"/>
        <end position="172"/>
    </location>
</feature>
<feature type="compositionally biased region" description="Polar residues" evidence="2">
    <location>
        <begin position="277"/>
        <end position="288"/>
    </location>
</feature>
<evidence type="ECO:0000313" key="3">
    <source>
        <dbReference type="EMBL" id="KAG5193374.1"/>
    </source>
</evidence>
<feature type="compositionally biased region" description="Polar residues" evidence="2">
    <location>
        <begin position="997"/>
        <end position="1008"/>
    </location>
</feature>
<feature type="compositionally biased region" description="Basic and acidic residues" evidence="2">
    <location>
        <begin position="336"/>
        <end position="360"/>
    </location>
</feature>
<proteinExistence type="inferred from homology"/>
<feature type="region of interest" description="Disordered" evidence="2">
    <location>
        <begin position="1"/>
        <end position="20"/>
    </location>
</feature>
<dbReference type="Pfam" id="PF05672">
    <property type="entry name" value="MAP7"/>
    <property type="match status" value="1"/>
</dbReference>
<feature type="compositionally biased region" description="Low complexity" evidence="2">
    <location>
        <begin position="260"/>
        <end position="276"/>
    </location>
</feature>
<dbReference type="GO" id="GO:0003712">
    <property type="term" value="F:transcription coregulator activity"/>
    <property type="evidence" value="ECO:0007669"/>
    <property type="project" value="TreeGrafter"/>
</dbReference>
<evidence type="ECO:0008006" key="5">
    <source>
        <dbReference type="Google" id="ProtNLM"/>
    </source>
</evidence>
<name>A0A836CQ16_SHEEP</name>
<dbReference type="InterPro" id="IPR029199">
    <property type="entry name" value="THRAP3_BCLAF1"/>
</dbReference>
<feature type="region of interest" description="Disordered" evidence="2">
    <location>
        <begin position="739"/>
        <end position="1015"/>
    </location>
</feature>
<feature type="compositionally biased region" description="Basic and acidic residues" evidence="2">
    <location>
        <begin position="895"/>
        <end position="927"/>
    </location>
</feature>
<dbReference type="GO" id="GO:0016592">
    <property type="term" value="C:mediator complex"/>
    <property type="evidence" value="ECO:0007669"/>
    <property type="project" value="TreeGrafter"/>
</dbReference>
<dbReference type="GO" id="GO:0003677">
    <property type="term" value="F:DNA binding"/>
    <property type="evidence" value="ECO:0007669"/>
    <property type="project" value="TreeGrafter"/>
</dbReference>
<protein>
    <recommendedName>
        <fullName evidence="5">BCLAF1 and THRAP3 family member 3</fullName>
    </recommendedName>
</protein>
<reference evidence="3 4" key="1">
    <citation type="submission" date="2020-12" db="EMBL/GenBank/DDBJ databases">
        <title>De novo assembly of Tibetan sheep genome.</title>
        <authorList>
            <person name="Li X."/>
        </authorList>
    </citation>
    <scope>NUCLEOTIDE SEQUENCE [LARGE SCALE GENOMIC DNA]</scope>
    <source>
        <tissue evidence="3">Heart</tissue>
    </source>
</reference>
<dbReference type="InterPro" id="IPR008604">
    <property type="entry name" value="MAP7_fam"/>
</dbReference>
<gene>
    <name evidence="3" type="ORF">JEQ12_019735</name>
</gene>
<feature type="compositionally biased region" description="Basic and acidic residues" evidence="2">
    <location>
        <begin position="755"/>
        <end position="766"/>
    </location>
</feature>
<evidence type="ECO:0000256" key="2">
    <source>
        <dbReference type="SAM" id="MobiDB-lite"/>
    </source>
</evidence>
<feature type="compositionally biased region" description="Basic and acidic residues" evidence="2">
    <location>
        <begin position="836"/>
        <end position="849"/>
    </location>
</feature>
<dbReference type="GO" id="GO:0000226">
    <property type="term" value="P:microtubule cytoskeleton organization"/>
    <property type="evidence" value="ECO:0007669"/>
    <property type="project" value="InterPro"/>
</dbReference>